<accession>A0A2T4AMV3</accession>
<evidence type="ECO:0000256" key="3">
    <source>
        <dbReference type="ARBA" id="ARBA00022827"/>
    </source>
</evidence>
<reference evidence="6 7" key="1">
    <citation type="submission" date="2016-07" db="EMBL/GenBank/DDBJ databases">
        <title>Multiple horizontal gene transfer events from other fungi enriched the ability of initially mycotrophic Trichoderma (Ascomycota) to feed on dead plant biomass.</title>
        <authorList>
            <consortium name="DOE Joint Genome Institute"/>
            <person name="Aerts A."/>
            <person name="Atanasova L."/>
            <person name="Chenthamara K."/>
            <person name="Zhang J."/>
            <person name="Grujic M."/>
            <person name="Henrissat B."/>
            <person name="Kuo A."/>
            <person name="Salamov A."/>
            <person name="Lipzen A."/>
            <person name="Labutti K."/>
            <person name="Barry K."/>
            <person name="Miao Y."/>
            <person name="Rahimi M.J."/>
            <person name="Shen Q."/>
            <person name="Grigoriev I.V."/>
            <person name="Kubicek C.P."/>
            <person name="Druzhinina I.S."/>
        </authorList>
    </citation>
    <scope>NUCLEOTIDE SEQUENCE [LARGE SCALE GENOMIC DNA]</scope>
    <source>
        <strain evidence="6 7">CBS 226.95</strain>
    </source>
</reference>
<dbReference type="PANTHER" id="PTHR43735:SF3">
    <property type="entry name" value="FERROPTOSIS SUPPRESSOR PROTEIN 1"/>
    <property type="match status" value="1"/>
</dbReference>
<sequence>MVQVVSKSKDYRLLVVAPNTHYHFALAMPRAIPQFSQYPTNKFEFILGAASSLDANSNSFTVTLNKGGQKAVKYDHLIIATGSYAKDGMPWKLGASAGTTLDSLHSGGGLTGTKTAGELGFEYASQGKKEVIFIYNDALPLPSDVLENVRKQAVTELTNLGVKMMPKTNVTDVTTKCANTIIKMRGSGGMISSVMVQPYILTLGLSPNIAFVPASMRNAGGYLKQTTTLQVEGHSNIFAVGDAGSLEPNRATHTESWATHLIKNFPTILAGGQMPCLSTLLLVWYSKGWFLFTNIAPAMSMGKRMMSISFEK</sequence>
<keyword evidence="2" id="KW-0285">Flavoprotein</keyword>
<proteinExistence type="inferred from homology"/>
<protein>
    <recommendedName>
        <fullName evidence="5">FAD/NAD(P)-binding domain-containing protein</fullName>
    </recommendedName>
</protein>
<dbReference type="SUPFAM" id="SSF51905">
    <property type="entry name" value="FAD/NAD(P)-binding domain"/>
    <property type="match status" value="2"/>
</dbReference>
<feature type="domain" description="FAD/NAD(P)-binding" evidence="5">
    <location>
        <begin position="37"/>
        <end position="249"/>
    </location>
</feature>
<keyword evidence="4" id="KW-0560">Oxidoreductase</keyword>
<dbReference type="AlphaFoldDB" id="A0A2T4AMV3"/>
<dbReference type="STRING" id="983964.A0A2T4AMV3"/>
<dbReference type="RefSeq" id="XP_024778088.1">
    <property type="nucleotide sequence ID" value="XM_024917021.1"/>
</dbReference>
<evidence type="ECO:0000259" key="5">
    <source>
        <dbReference type="Pfam" id="PF07992"/>
    </source>
</evidence>
<evidence type="ECO:0000313" key="7">
    <source>
        <dbReference type="Proteomes" id="UP000241690"/>
    </source>
</evidence>
<dbReference type="EMBL" id="KZ679677">
    <property type="protein sequence ID" value="PTB58411.1"/>
    <property type="molecule type" value="Genomic_DNA"/>
</dbReference>
<evidence type="ECO:0000313" key="6">
    <source>
        <dbReference type="EMBL" id="PTB58411.1"/>
    </source>
</evidence>
<gene>
    <name evidence="6" type="ORF">M431DRAFT_492631</name>
</gene>
<dbReference type="Gene3D" id="3.50.50.100">
    <property type="match status" value="2"/>
</dbReference>
<evidence type="ECO:0000256" key="1">
    <source>
        <dbReference type="ARBA" id="ARBA00006442"/>
    </source>
</evidence>
<dbReference type="Proteomes" id="UP000241690">
    <property type="component" value="Unassembled WGS sequence"/>
</dbReference>
<dbReference type="GO" id="GO:0005737">
    <property type="term" value="C:cytoplasm"/>
    <property type="evidence" value="ECO:0007669"/>
    <property type="project" value="TreeGrafter"/>
</dbReference>
<evidence type="ECO:0000256" key="4">
    <source>
        <dbReference type="ARBA" id="ARBA00023002"/>
    </source>
</evidence>
<comment type="similarity">
    <text evidence="1">Belongs to the FAD-dependent oxidoreductase family.</text>
</comment>
<dbReference type="Pfam" id="PF07992">
    <property type="entry name" value="Pyr_redox_2"/>
    <property type="match status" value="1"/>
</dbReference>
<keyword evidence="7" id="KW-1185">Reference proteome</keyword>
<dbReference type="GeneID" id="36625590"/>
<organism evidence="6 7">
    <name type="scientific">Trichoderma harzianum CBS 226.95</name>
    <dbReference type="NCBI Taxonomy" id="983964"/>
    <lineage>
        <taxon>Eukaryota</taxon>
        <taxon>Fungi</taxon>
        <taxon>Dikarya</taxon>
        <taxon>Ascomycota</taxon>
        <taxon>Pezizomycotina</taxon>
        <taxon>Sordariomycetes</taxon>
        <taxon>Hypocreomycetidae</taxon>
        <taxon>Hypocreales</taxon>
        <taxon>Hypocreaceae</taxon>
        <taxon>Trichoderma</taxon>
    </lineage>
</organism>
<dbReference type="InterPro" id="IPR036188">
    <property type="entry name" value="FAD/NAD-bd_sf"/>
</dbReference>
<dbReference type="PANTHER" id="PTHR43735">
    <property type="entry name" value="APOPTOSIS-INDUCING FACTOR 1"/>
    <property type="match status" value="1"/>
</dbReference>
<dbReference type="GO" id="GO:0004174">
    <property type="term" value="F:electron-transferring-flavoprotein dehydrogenase activity"/>
    <property type="evidence" value="ECO:0007669"/>
    <property type="project" value="TreeGrafter"/>
</dbReference>
<evidence type="ECO:0000256" key="2">
    <source>
        <dbReference type="ARBA" id="ARBA00022630"/>
    </source>
</evidence>
<keyword evidence="3" id="KW-0274">FAD</keyword>
<dbReference type="GO" id="GO:0050660">
    <property type="term" value="F:flavin adenine dinucleotide binding"/>
    <property type="evidence" value="ECO:0007669"/>
    <property type="project" value="TreeGrafter"/>
</dbReference>
<dbReference type="InterPro" id="IPR023753">
    <property type="entry name" value="FAD/NAD-binding_dom"/>
</dbReference>
<name>A0A2T4AMV3_TRIHA</name>